<dbReference type="GO" id="GO:0005737">
    <property type="term" value="C:cytoplasm"/>
    <property type="evidence" value="ECO:0007669"/>
    <property type="project" value="UniProtKB-ARBA"/>
</dbReference>
<keyword evidence="4" id="KW-1185">Reference proteome</keyword>
<dbReference type="EMBL" id="JADGJQ010000015">
    <property type="protein sequence ID" value="KAJ3180692.1"/>
    <property type="molecule type" value="Genomic_DNA"/>
</dbReference>
<dbReference type="Proteomes" id="UP001212152">
    <property type="component" value="Unassembled WGS sequence"/>
</dbReference>
<evidence type="ECO:0000313" key="3">
    <source>
        <dbReference type="EMBL" id="KAJ3180692.1"/>
    </source>
</evidence>
<dbReference type="AlphaFoldDB" id="A0AAD5XSF4"/>
<comment type="similarity">
    <text evidence="1">Belongs to the GAMAD family.</text>
</comment>
<evidence type="ECO:0000256" key="1">
    <source>
        <dbReference type="ARBA" id="ARBA00007191"/>
    </source>
</evidence>
<dbReference type="FunFam" id="3.30.450.30:FF:000004">
    <property type="entry name" value="ragulator complex protein LAMTOR2"/>
    <property type="match status" value="1"/>
</dbReference>
<dbReference type="PANTHER" id="PTHR13323">
    <property type="entry name" value="LATE ENDOSOMAL/LYSOSOMAL MP1 INTERACTING PROTEIN"/>
    <property type="match status" value="1"/>
</dbReference>
<sequence>MLKPKAIAQVLAQVNTAGVKATLLLNPDGSLISFAGWSEREARVLAAVASNVWFAYERHGRPAGSEVINEDGKESLQDLILECEAGKLCVSRASKMLLCLVADEETEWGLLKAKVIGNNGYAFVRHPT</sequence>
<evidence type="ECO:0000313" key="4">
    <source>
        <dbReference type="Proteomes" id="UP001212152"/>
    </source>
</evidence>
<evidence type="ECO:0000259" key="2">
    <source>
        <dbReference type="SMART" id="SM00960"/>
    </source>
</evidence>
<dbReference type="InterPro" id="IPR037587">
    <property type="entry name" value="LAMTOR2-like"/>
</dbReference>
<comment type="caution">
    <text evidence="3">The sequence shown here is derived from an EMBL/GenBank/DDBJ whole genome shotgun (WGS) entry which is preliminary data.</text>
</comment>
<reference evidence="3" key="1">
    <citation type="submission" date="2020-05" db="EMBL/GenBank/DDBJ databases">
        <title>Phylogenomic resolution of chytrid fungi.</title>
        <authorList>
            <person name="Stajich J.E."/>
            <person name="Amses K."/>
            <person name="Simmons R."/>
            <person name="Seto K."/>
            <person name="Myers J."/>
            <person name="Bonds A."/>
            <person name="Quandt C.A."/>
            <person name="Barry K."/>
            <person name="Liu P."/>
            <person name="Grigoriev I."/>
            <person name="Longcore J.E."/>
            <person name="James T.Y."/>
        </authorList>
    </citation>
    <scope>NUCLEOTIDE SEQUENCE</scope>
    <source>
        <strain evidence="3">JEL0379</strain>
    </source>
</reference>
<protein>
    <submittedName>
        <fullName evidence="3">Ragulator complex protein lamtor2</fullName>
    </submittedName>
</protein>
<dbReference type="GO" id="GO:0032008">
    <property type="term" value="P:positive regulation of TOR signaling"/>
    <property type="evidence" value="ECO:0007669"/>
    <property type="project" value="InterPro"/>
</dbReference>
<dbReference type="GO" id="GO:0060090">
    <property type="term" value="F:molecular adaptor activity"/>
    <property type="evidence" value="ECO:0007669"/>
    <property type="project" value="InterPro"/>
</dbReference>
<dbReference type="SMART" id="SM00960">
    <property type="entry name" value="Robl_LC7"/>
    <property type="match status" value="1"/>
</dbReference>
<dbReference type="Gene3D" id="3.30.450.30">
    <property type="entry name" value="Dynein light chain 2a, cytoplasmic"/>
    <property type="match status" value="1"/>
</dbReference>
<dbReference type="SUPFAM" id="SSF103196">
    <property type="entry name" value="Roadblock/LC7 domain"/>
    <property type="match status" value="1"/>
</dbReference>
<accession>A0AAD5XSF4</accession>
<name>A0AAD5XSF4_9FUNG</name>
<gene>
    <name evidence="3" type="primary">LAMTOR2</name>
    <name evidence="3" type="ORF">HDU87_001805</name>
</gene>
<organism evidence="3 4">
    <name type="scientific">Geranomyces variabilis</name>
    <dbReference type="NCBI Taxonomy" id="109894"/>
    <lineage>
        <taxon>Eukaryota</taxon>
        <taxon>Fungi</taxon>
        <taxon>Fungi incertae sedis</taxon>
        <taxon>Chytridiomycota</taxon>
        <taxon>Chytridiomycota incertae sedis</taxon>
        <taxon>Chytridiomycetes</taxon>
        <taxon>Spizellomycetales</taxon>
        <taxon>Powellomycetaceae</taxon>
        <taxon>Geranomyces</taxon>
    </lineage>
</organism>
<dbReference type="Pfam" id="PF03259">
    <property type="entry name" value="Robl_LC7"/>
    <property type="match status" value="1"/>
</dbReference>
<dbReference type="GO" id="GO:0005085">
    <property type="term" value="F:guanyl-nucleotide exchange factor activity"/>
    <property type="evidence" value="ECO:0007669"/>
    <property type="project" value="InterPro"/>
</dbReference>
<feature type="domain" description="Roadblock/LAMTOR2" evidence="2">
    <location>
        <begin position="7"/>
        <end position="102"/>
    </location>
</feature>
<dbReference type="InterPro" id="IPR004942">
    <property type="entry name" value="Roadblock/LAMTOR2_dom"/>
</dbReference>
<proteinExistence type="inferred from homology"/>